<reference evidence="2" key="2">
    <citation type="submission" date="2023-02" db="EMBL/GenBank/DDBJ databases">
        <authorList>
            <person name="Sun Q."/>
            <person name="Mori K."/>
        </authorList>
    </citation>
    <scope>NUCLEOTIDE SEQUENCE</scope>
    <source>
        <strain evidence="2">NBRC 110608</strain>
    </source>
</reference>
<evidence type="ECO:0000313" key="2">
    <source>
        <dbReference type="EMBL" id="BDZ60064.1"/>
    </source>
</evidence>
<sequence>MNTALMLLVFLGGITTIFAFTFLLMVLSTAYLPADWPKPAVGVLVDELRRRGWERGVHQSESRVRRVAARCDVLDYPDAKATPAGAIATLTGEDPDADTIRGLAHRAAELEREALDRTHEWARRQPDIDRLLRGWPLRLRLERCRFWLAAWTDHFPAALHRVASRCFTDPRPAFIGACLGIVFTVATGVYGNLPAGAGSLAILSNCGVLTVLAPIVWVSITEARNVWTALLPEPAPTVPHRVFIVAGVVMLVGVTLLCLQALGYRPIERLANVSSSATAGLSPTAQTLVGSALMGATLGWYAKLAIRGARVGELPLGVRVRNALRAVFFLGFIGLLAVFAFESVTSAQVPRPVMLALMFSVVASVGLFVIIEWCSDVSRFRRHLRTLRRKHLSVERGWLRPWLAGAALTYFVFVGPLLVDTLPDDPIALSLLKALLLALWLLAVIVAGVQAVALCRWRRRLERIYEASLAHPMEADDASAR</sequence>
<feature type="transmembrane region" description="Helical" evidence="1">
    <location>
        <begin position="431"/>
        <end position="455"/>
    </location>
</feature>
<feature type="transmembrane region" description="Helical" evidence="1">
    <location>
        <begin position="398"/>
        <end position="419"/>
    </location>
</feature>
<gene>
    <name evidence="2" type="ORF">GCM10025872_37210</name>
</gene>
<evidence type="ECO:0000256" key="1">
    <source>
        <dbReference type="SAM" id="Phobius"/>
    </source>
</evidence>
<proteinExistence type="predicted"/>
<keyword evidence="1" id="KW-0812">Transmembrane</keyword>
<feature type="transmembrane region" description="Helical" evidence="1">
    <location>
        <begin position="199"/>
        <end position="221"/>
    </location>
</feature>
<dbReference type="EMBL" id="AP027735">
    <property type="protein sequence ID" value="BDZ60064.1"/>
    <property type="molecule type" value="Genomic_DNA"/>
</dbReference>
<protein>
    <recommendedName>
        <fullName evidence="3">DUF2207 domain-containing protein</fullName>
    </recommendedName>
</protein>
<feature type="transmembrane region" description="Helical" evidence="1">
    <location>
        <begin position="173"/>
        <end position="193"/>
    </location>
</feature>
<keyword evidence="1" id="KW-0472">Membrane</keyword>
<organism evidence="2">
    <name type="scientific">Barrientosiimonas endolithica</name>
    <dbReference type="NCBI Taxonomy" id="1535208"/>
    <lineage>
        <taxon>Bacteria</taxon>
        <taxon>Bacillati</taxon>
        <taxon>Actinomycetota</taxon>
        <taxon>Actinomycetes</taxon>
        <taxon>Micrococcales</taxon>
        <taxon>Dermacoccaceae</taxon>
        <taxon>Barrientosiimonas</taxon>
    </lineage>
</organism>
<feature type="transmembrane region" description="Helical" evidence="1">
    <location>
        <begin position="353"/>
        <end position="377"/>
    </location>
</feature>
<feature type="transmembrane region" description="Helical" evidence="1">
    <location>
        <begin position="242"/>
        <end position="264"/>
    </location>
</feature>
<keyword evidence="1" id="KW-1133">Transmembrane helix</keyword>
<reference evidence="2" key="1">
    <citation type="journal article" date="2014" name="Int. J. Syst. Evol. Microbiol.">
        <title>Complete genome of a new Firmicutes species belonging to the dominant human colonic microbiota ('Ruminococcus bicirculans') reveals two chromosomes and a selective capacity to utilize plant glucans.</title>
        <authorList>
            <consortium name="NISC Comparative Sequencing Program"/>
            <person name="Wegmann U."/>
            <person name="Louis P."/>
            <person name="Goesmann A."/>
            <person name="Henrissat B."/>
            <person name="Duncan S.H."/>
            <person name="Flint H.J."/>
        </authorList>
    </citation>
    <scope>NUCLEOTIDE SEQUENCE</scope>
    <source>
        <strain evidence="2">NBRC 110608</strain>
    </source>
</reference>
<accession>A0ABM8HGC8</accession>
<name>A0ABM8HGC8_9MICO</name>
<evidence type="ECO:0008006" key="3">
    <source>
        <dbReference type="Google" id="ProtNLM"/>
    </source>
</evidence>
<feature type="transmembrane region" description="Helical" evidence="1">
    <location>
        <begin position="323"/>
        <end position="341"/>
    </location>
</feature>
<feature type="transmembrane region" description="Helical" evidence="1">
    <location>
        <begin position="284"/>
        <end position="302"/>
    </location>
</feature>
<feature type="transmembrane region" description="Helical" evidence="1">
    <location>
        <begin position="6"/>
        <end position="32"/>
    </location>
</feature>